<comment type="catalytic activity">
    <reaction evidence="5">
        <text>adenosine(58) in tRNA + S-adenosyl-L-methionine = N(1)-methyladenosine(58) in tRNA + S-adenosyl-L-homocysteine + H(+)</text>
        <dbReference type="Rhea" id="RHEA:43152"/>
        <dbReference type="Rhea" id="RHEA-COMP:10365"/>
        <dbReference type="Rhea" id="RHEA-COMP:10366"/>
        <dbReference type="ChEBI" id="CHEBI:15378"/>
        <dbReference type="ChEBI" id="CHEBI:57856"/>
        <dbReference type="ChEBI" id="CHEBI:59789"/>
        <dbReference type="ChEBI" id="CHEBI:74411"/>
        <dbReference type="ChEBI" id="CHEBI:74491"/>
        <dbReference type="EC" id="2.1.1.220"/>
    </reaction>
</comment>
<dbReference type="Pfam" id="PF08704">
    <property type="entry name" value="GCD14"/>
    <property type="match status" value="1"/>
</dbReference>
<dbReference type="InterPro" id="IPR049470">
    <property type="entry name" value="TRM61_C"/>
</dbReference>
<dbReference type="EMBL" id="AP017378">
    <property type="protein sequence ID" value="BBD08825.1"/>
    <property type="molecule type" value="Genomic_DNA"/>
</dbReference>
<dbReference type="Gene3D" id="3.40.50.150">
    <property type="entry name" value="Vaccinia Virus protein VP39"/>
    <property type="match status" value="1"/>
</dbReference>
<evidence type="ECO:0000313" key="10">
    <source>
        <dbReference type="Proteomes" id="UP000269883"/>
    </source>
</evidence>
<name>A0A2Z6B054_9BACT</name>
<feature type="domain" description="tRNA (adenine(58)-N(1))-methyltransferase catalytic subunit TRM61 C-terminal" evidence="8">
    <location>
        <begin position="69"/>
        <end position="228"/>
    </location>
</feature>
<evidence type="ECO:0000256" key="3">
    <source>
        <dbReference type="ARBA" id="ARBA00022691"/>
    </source>
</evidence>
<evidence type="ECO:0000256" key="6">
    <source>
        <dbReference type="PIRSR" id="PIRSR017269-1"/>
    </source>
</evidence>
<feature type="binding site" evidence="6">
    <location>
        <begin position="106"/>
        <end position="109"/>
    </location>
    <ligand>
        <name>S-adenosyl-L-methionine</name>
        <dbReference type="ChEBI" id="CHEBI:59789"/>
    </ligand>
</feature>
<dbReference type="Gene3D" id="3.10.330.20">
    <property type="match status" value="1"/>
</dbReference>
<evidence type="ECO:0000256" key="5">
    <source>
        <dbReference type="PIRNR" id="PIRNR017269"/>
    </source>
</evidence>
<evidence type="ECO:0000313" key="9">
    <source>
        <dbReference type="EMBL" id="BBD08825.1"/>
    </source>
</evidence>
<dbReference type="AlphaFoldDB" id="A0A2Z6B054"/>
<dbReference type="PANTHER" id="PTHR12133:SF1">
    <property type="entry name" value="TRNA (ADENINE(58)-N(1))-METHYLTRANSFERASE, MITOCHONDRIAL"/>
    <property type="match status" value="1"/>
</dbReference>
<evidence type="ECO:0000256" key="2">
    <source>
        <dbReference type="ARBA" id="ARBA00022679"/>
    </source>
</evidence>
<dbReference type="CDD" id="cd02440">
    <property type="entry name" value="AdoMet_MTases"/>
    <property type="match status" value="1"/>
</dbReference>
<dbReference type="PANTHER" id="PTHR12133">
    <property type="entry name" value="TRNA (ADENINE(58)-N(1))-METHYLTRANSFERASE"/>
    <property type="match status" value="1"/>
</dbReference>
<gene>
    <name evidence="9" type="ORF">DFE_2099</name>
</gene>
<evidence type="ECO:0000256" key="1">
    <source>
        <dbReference type="ARBA" id="ARBA00022603"/>
    </source>
</evidence>
<feature type="region of interest" description="Disordered" evidence="7">
    <location>
        <begin position="252"/>
        <end position="299"/>
    </location>
</feature>
<proteinExistence type="inferred from homology"/>
<keyword evidence="1 5" id="KW-0489">Methyltransferase</keyword>
<dbReference type="GO" id="GO:0160107">
    <property type="term" value="F:tRNA (adenine(58)-N1)-methyltransferase activity"/>
    <property type="evidence" value="ECO:0007669"/>
    <property type="project" value="UniProtKB-EC"/>
</dbReference>
<keyword evidence="2 5" id="KW-0808">Transferase</keyword>
<feature type="binding site" evidence="6">
    <location>
        <position position="155"/>
    </location>
    <ligand>
        <name>S-adenosyl-L-methionine</name>
        <dbReference type="ChEBI" id="CHEBI:59789"/>
    </ligand>
</feature>
<dbReference type="PROSITE" id="PS51620">
    <property type="entry name" value="SAM_TRM61"/>
    <property type="match status" value="1"/>
</dbReference>
<comment type="subunit">
    <text evidence="5">Homotetramer composed of a dimer of dimers.</text>
</comment>
<accession>A0A2Z6B054</accession>
<feature type="binding site" evidence="6">
    <location>
        <position position="127"/>
    </location>
    <ligand>
        <name>S-adenosyl-L-methionine</name>
        <dbReference type="ChEBI" id="CHEBI:59789"/>
    </ligand>
</feature>
<reference evidence="9 10" key="1">
    <citation type="journal article" date="2018" name="Sci. Adv.">
        <title>Multi-heme cytochromes provide a pathway for survival in energy-limited environments.</title>
        <authorList>
            <person name="Deng X."/>
            <person name="Dohmae N."/>
            <person name="Nealson K.H."/>
            <person name="Hashimoto K."/>
            <person name="Okamoto A."/>
        </authorList>
    </citation>
    <scope>NUCLEOTIDE SEQUENCE [LARGE SCALE GENOMIC DNA]</scope>
    <source>
        <strain evidence="9 10">IS5</strain>
    </source>
</reference>
<dbReference type="EC" id="2.1.1.220" evidence="5"/>
<dbReference type="PIRSF" id="PIRSF017269">
    <property type="entry name" value="GCD14"/>
    <property type="match status" value="1"/>
</dbReference>
<organism evidence="9 10">
    <name type="scientific">Desulfovibrio ferrophilus</name>
    <dbReference type="NCBI Taxonomy" id="241368"/>
    <lineage>
        <taxon>Bacteria</taxon>
        <taxon>Pseudomonadati</taxon>
        <taxon>Thermodesulfobacteriota</taxon>
        <taxon>Desulfovibrionia</taxon>
        <taxon>Desulfovibrionales</taxon>
        <taxon>Desulfovibrionaceae</taxon>
        <taxon>Desulfovibrio</taxon>
    </lineage>
</organism>
<dbReference type="InterPro" id="IPR029063">
    <property type="entry name" value="SAM-dependent_MTases_sf"/>
</dbReference>
<keyword evidence="4 5" id="KW-0819">tRNA processing</keyword>
<dbReference type="OrthoDB" id="9781391at2"/>
<keyword evidence="3 5" id="KW-0949">S-adenosyl-L-methionine</keyword>
<dbReference type="KEGG" id="dfl:DFE_2099"/>
<dbReference type="SUPFAM" id="SSF53335">
    <property type="entry name" value="S-adenosyl-L-methionine-dependent methyltransferases"/>
    <property type="match status" value="1"/>
</dbReference>
<protein>
    <recommendedName>
        <fullName evidence="5">tRNA (adenine(58)-N(1))-methyltransferase TrmI</fullName>
        <ecNumber evidence="5">2.1.1.220</ecNumber>
    </recommendedName>
</protein>
<keyword evidence="10" id="KW-1185">Reference proteome</keyword>
<evidence type="ECO:0000256" key="7">
    <source>
        <dbReference type="SAM" id="MobiDB-lite"/>
    </source>
</evidence>
<dbReference type="InterPro" id="IPR014816">
    <property type="entry name" value="tRNA_MeTrfase_Gcd14"/>
</dbReference>
<evidence type="ECO:0000256" key="4">
    <source>
        <dbReference type="ARBA" id="ARBA00022694"/>
    </source>
</evidence>
<dbReference type="Proteomes" id="UP000269883">
    <property type="component" value="Chromosome"/>
</dbReference>
<comment type="function">
    <text evidence="5">Catalyzes the S-adenosyl-L-methionine-dependent formation of N(1)-methyladenine at position 58 (m1A58) in tRNA.</text>
</comment>
<dbReference type="GO" id="GO:0030488">
    <property type="term" value="P:tRNA methylation"/>
    <property type="evidence" value="ECO:0007669"/>
    <property type="project" value="InterPro"/>
</dbReference>
<comment type="similarity">
    <text evidence="5">Belongs to the class I-like SAM-binding methyltransferase superfamily. TRM61 family.</text>
</comment>
<feature type="binding site" evidence="6">
    <location>
        <position position="171"/>
    </location>
    <ligand>
        <name>S-adenosyl-L-methionine</name>
        <dbReference type="ChEBI" id="CHEBI:59789"/>
    </ligand>
</feature>
<evidence type="ECO:0000259" key="8">
    <source>
        <dbReference type="Pfam" id="PF08704"/>
    </source>
</evidence>
<feature type="compositionally biased region" description="Basic and acidic residues" evidence="7">
    <location>
        <begin position="264"/>
        <end position="293"/>
    </location>
</feature>
<dbReference type="GO" id="GO:0031515">
    <property type="term" value="C:tRNA (m1A) methyltransferase complex"/>
    <property type="evidence" value="ECO:0007669"/>
    <property type="project" value="UniProtKB-UniRule"/>
</dbReference>
<sequence>MPNPGQLVMLISPKGKRYVRVFDPKDQLHCNEGVIEMSAIAEAGYGGIAITHMNKAFRIVRPTMYDLIKYGIKRQTQILYPKEIGYILVKLGIGSGSRVIEAGSGSGGLTVALSHVTGETGKVYTYERRPEFAALVRKNLDRCGLGKNVEQFEGDVIEGFEQDDADALFLDVRDPWNHVHNVANAVRPGAPVCFLAPVTNQVSRLLEAMETAPFDDIEVVEILVRRWKPIPDRLRPEDRMVAHTGFLIFARQQDPLEPGQRAMGTRERKQEAARREREAQRAAKEAKEAKETEAQDGEE</sequence>
<dbReference type="RefSeq" id="WP_126379252.1">
    <property type="nucleotide sequence ID" value="NZ_AP017378.1"/>
</dbReference>